<dbReference type="GO" id="GO:0008410">
    <property type="term" value="F:CoA-transferase activity"/>
    <property type="evidence" value="ECO:0007669"/>
    <property type="project" value="TreeGrafter"/>
</dbReference>
<dbReference type="Gene3D" id="3.40.50.10540">
    <property type="entry name" value="Crotonobetainyl-coa:carnitine coa-transferase, domain 1"/>
    <property type="match status" value="1"/>
</dbReference>
<organism evidence="2 3">
    <name type="scientific">OM182 bacterium MED-G28</name>
    <dbReference type="NCBI Taxonomy" id="1986256"/>
    <lineage>
        <taxon>Bacteria</taxon>
        <taxon>Pseudomonadati</taxon>
        <taxon>Pseudomonadota</taxon>
        <taxon>Gammaproteobacteria</taxon>
        <taxon>OMG group</taxon>
        <taxon>OM182 clade</taxon>
    </lineage>
</organism>
<protein>
    <submittedName>
        <fullName evidence="2">Carnitine dehydratase</fullName>
    </submittedName>
</protein>
<name>A0A2A5WEH2_9GAMM</name>
<dbReference type="Proteomes" id="UP000219329">
    <property type="component" value="Unassembled WGS sequence"/>
</dbReference>
<proteinExistence type="predicted"/>
<comment type="caution">
    <text evidence="2">The sequence shown here is derived from an EMBL/GenBank/DDBJ whole genome shotgun (WGS) entry which is preliminary data.</text>
</comment>
<dbReference type="AlphaFoldDB" id="A0A2A5WEH2"/>
<dbReference type="EMBL" id="NTJZ01000003">
    <property type="protein sequence ID" value="PDH34657.1"/>
    <property type="molecule type" value="Genomic_DNA"/>
</dbReference>
<dbReference type="PANTHER" id="PTHR48207">
    <property type="entry name" value="SUCCINATE--HYDROXYMETHYLGLUTARATE COA-TRANSFERASE"/>
    <property type="match status" value="1"/>
</dbReference>
<keyword evidence="1" id="KW-0808">Transferase</keyword>
<dbReference type="Pfam" id="PF02515">
    <property type="entry name" value="CoA_transf_3"/>
    <property type="match status" value="1"/>
</dbReference>
<evidence type="ECO:0000313" key="2">
    <source>
        <dbReference type="EMBL" id="PDH34657.1"/>
    </source>
</evidence>
<dbReference type="Gene3D" id="3.30.1540.10">
    <property type="entry name" value="formyl-coa transferase, domain 3"/>
    <property type="match status" value="1"/>
</dbReference>
<dbReference type="SUPFAM" id="SSF89796">
    <property type="entry name" value="CoA-transferase family III (CaiB/BaiF)"/>
    <property type="match status" value="1"/>
</dbReference>
<dbReference type="InterPro" id="IPR044855">
    <property type="entry name" value="CoA-Trfase_III_dom3_sf"/>
</dbReference>
<dbReference type="InterPro" id="IPR003673">
    <property type="entry name" value="CoA-Trfase_fam_III"/>
</dbReference>
<dbReference type="InterPro" id="IPR023606">
    <property type="entry name" value="CoA-Trfase_III_dom_1_sf"/>
</dbReference>
<accession>A0A2A5WEH2</accession>
<dbReference type="PANTHER" id="PTHR48207:SF3">
    <property type="entry name" value="SUCCINATE--HYDROXYMETHYLGLUTARATE COA-TRANSFERASE"/>
    <property type="match status" value="1"/>
</dbReference>
<evidence type="ECO:0000313" key="3">
    <source>
        <dbReference type="Proteomes" id="UP000219329"/>
    </source>
</evidence>
<sequence>MPAENRPLLDGIKVVELTTMVFGPAAGVVLSDFGADVIKVEPPGQGDLNRNWHKIAGLPISEMPYAFQMTNRNKKSVVLDLKTKEGHEALCRLAGDADVLITNYRLDAINRLKIDYDTLRALNPKLIYALATGYGEKGEEKDKPGYDTVCYWTRSGFESHIFPFDGWLSTFPFGAGDHPSAMTLYASIMSGLYQRQHTGKGCKVSTSLLANGAWSNSVMIQAQLANAKFRPKRPRDNAYNFISLNYKSKDGLLLKLTLVNSLRDWEPFCHAIKRTGFMADDRFSTPEKRIENMPTLIWEISNAFAEETMEYWLSRLTEYDIPHSKVFGYEEAAQDQQKIDNEIVVPLEHPEFGSMQTVSSPFQVSGFEKRIPAVAPELGEHTEEVLRELGYTEGEIKKYLTV</sequence>
<evidence type="ECO:0000256" key="1">
    <source>
        <dbReference type="ARBA" id="ARBA00022679"/>
    </source>
</evidence>
<gene>
    <name evidence="2" type="ORF">CNF02_04695</name>
</gene>
<dbReference type="InterPro" id="IPR050483">
    <property type="entry name" value="CoA-transferase_III_domain"/>
</dbReference>
<reference evidence="2 3" key="1">
    <citation type="submission" date="2017-08" db="EMBL/GenBank/DDBJ databases">
        <title>Fine stratification of microbial communities through a metagenomic profile of the photic zone.</title>
        <authorList>
            <person name="Haro-Moreno J.M."/>
            <person name="Lopez-Perez M."/>
            <person name="De La Torre J."/>
            <person name="Picazo A."/>
            <person name="Camacho A."/>
            <person name="Rodriguez-Valera F."/>
        </authorList>
    </citation>
    <scope>NUCLEOTIDE SEQUENCE [LARGE SCALE GENOMIC DNA]</scope>
    <source>
        <strain evidence="2">MED-G28</strain>
    </source>
</reference>